<feature type="domain" description="GH84" evidence="4">
    <location>
        <begin position="11"/>
        <end position="283"/>
    </location>
</feature>
<dbReference type="RefSeq" id="WP_123637042.1">
    <property type="nucleotide sequence ID" value="NZ_RJUK01000001.1"/>
</dbReference>
<evidence type="ECO:0000313" key="6">
    <source>
        <dbReference type="Proteomes" id="UP000273643"/>
    </source>
</evidence>
<evidence type="ECO:0000256" key="3">
    <source>
        <dbReference type="PROSITE-ProRule" id="PRU01353"/>
    </source>
</evidence>
<dbReference type="InterPro" id="IPR051822">
    <property type="entry name" value="Glycosyl_Hydrolase_84"/>
</dbReference>
<keyword evidence="2 3" id="KW-0326">Glycosidase</keyword>
<evidence type="ECO:0000256" key="2">
    <source>
        <dbReference type="ARBA" id="ARBA00023295"/>
    </source>
</evidence>
<evidence type="ECO:0000313" key="5">
    <source>
        <dbReference type="EMBL" id="ROQ19733.1"/>
    </source>
</evidence>
<dbReference type="Pfam" id="PF07555">
    <property type="entry name" value="NAGidase"/>
    <property type="match status" value="1"/>
</dbReference>
<dbReference type="PANTHER" id="PTHR13170:SF16">
    <property type="entry name" value="PROTEIN O-GLCNACASE"/>
    <property type="match status" value="1"/>
</dbReference>
<reference evidence="5 6" key="1">
    <citation type="submission" date="2018-11" db="EMBL/GenBank/DDBJ databases">
        <title>Genomic Encyclopedia of Type Strains, Phase IV (KMG-IV): sequencing the most valuable type-strain genomes for metagenomic binning, comparative biology and taxonomic classification.</title>
        <authorList>
            <person name="Goeker M."/>
        </authorList>
    </citation>
    <scope>NUCLEOTIDE SEQUENCE [LARGE SCALE GENOMIC DNA]</scope>
    <source>
        <strain evidence="5 6">DSM 16974</strain>
    </source>
</reference>
<proteinExistence type="inferred from homology"/>
<accession>A0A3N1NU97</accession>
<sequence length="365" mass="41375">MSPSADVHSTPPLGIIEGFFGRTWSWAARTDMVHFLARQGYNFYLYAPKADPHLRRHWQTPWPEDEWRALCALRDTCRAQGIRFGVGLSPLELYREPRPQSRKALTRKLQALNRLEPDLMGLLFDDMRGDLPELAERQVSLAHVAAEASSAEHLILCPTYYSFDPVLEKVFGTRPAGYWEHLGQNLDPSIDLFWTGQEVCSRTYPDDHLTQVSQYLQRRPFLWDNYPVNDSASLSPYLRLDAYPASHARLSGQVAGHAVNPMNQAYLSQIPLHSLPEAYRAGGDYRPEAAFMSATRACTPPELARHLIADRALLQERGLNALTDAERRGLEDRYQPFAEAGQPHARELLDWLNGGYAFDPACLTD</sequence>
<dbReference type="EMBL" id="RJUK01000001">
    <property type="protein sequence ID" value="ROQ19733.1"/>
    <property type="molecule type" value="Genomic_DNA"/>
</dbReference>
<dbReference type="GO" id="GO:1901135">
    <property type="term" value="P:carbohydrate derivative metabolic process"/>
    <property type="evidence" value="ECO:0007669"/>
    <property type="project" value="UniProtKB-ARBA"/>
</dbReference>
<dbReference type="PROSITE" id="PS52009">
    <property type="entry name" value="GH84"/>
    <property type="match status" value="1"/>
</dbReference>
<comment type="similarity">
    <text evidence="3">Belongs to the glycosyl hydrolase 84 family.</text>
</comment>
<protein>
    <submittedName>
        <fullName evidence="5">Beta-N-acetylglucosaminidase</fullName>
    </submittedName>
</protein>
<evidence type="ECO:0000259" key="4">
    <source>
        <dbReference type="PROSITE" id="PS52009"/>
    </source>
</evidence>
<keyword evidence="1 3" id="KW-0378">Hydrolase</keyword>
<dbReference type="Gene3D" id="3.20.20.80">
    <property type="entry name" value="Glycosidases"/>
    <property type="match status" value="1"/>
</dbReference>
<dbReference type="OrthoDB" id="9760892at2"/>
<organism evidence="5 6">
    <name type="scientific">Marinimicrobium koreense</name>
    <dbReference type="NCBI Taxonomy" id="306545"/>
    <lineage>
        <taxon>Bacteria</taxon>
        <taxon>Pseudomonadati</taxon>
        <taxon>Pseudomonadota</taxon>
        <taxon>Gammaproteobacteria</taxon>
        <taxon>Cellvibrionales</taxon>
        <taxon>Cellvibrionaceae</taxon>
        <taxon>Marinimicrobium</taxon>
    </lineage>
</organism>
<name>A0A3N1NU97_9GAMM</name>
<keyword evidence="6" id="KW-1185">Reference proteome</keyword>
<gene>
    <name evidence="5" type="ORF">EDC38_0319</name>
</gene>
<dbReference type="PANTHER" id="PTHR13170">
    <property type="entry name" value="O-GLCNACASE"/>
    <property type="match status" value="1"/>
</dbReference>
<evidence type="ECO:0000256" key="1">
    <source>
        <dbReference type="ARBA" id="ARBA00022801"/>
    </source>
</evidence>
<comment type="caution">
    <text evidence="5">The sequence shown here is derived from an EMBL/GenBank/DDBJ whole genome shotgun (WGS) entry which is preliminary data.</text>
</comment>
<dbReference type="SUPFAM" id="SSF51445">
    <property type="entry name" value="(Trans)glycosidases"/>
    <property type="match status" value="1"/>
</dbReference>
<feature type="active site" description="Proton donor" evidence="3">
    <location>
        <position position="126"/>
    </location>
</feature>
<dbReference type="Proteomes" id="UP000273643">
    <property type="component" value="Unassembled WGS sequence"/>
</dbReference>
<dbReference type="InterPro" id="IPR017853">
    <property type="entry name" value="GH"/>
</dbReference>
<dbReference type="InterPro" id="IPR011496">
    <property type="entry name" value="O-GlcNAcase_cat"/>
</dbReference>
<dbReference type="GO" id="GO:0015929">
    <property type="term" value="F:hexosaminidase activity"/>
    <property type="evidence" value="ECO:0007669"/>
    <property type="project" value="UniProtKB-ARBA"/>
</dbReference>
<dbReference type="AlphaFoldDB" id="A0A3N1NU97"/>